<dbReference type="PANTHER" id="PTHR45763:SF46">
    <property type="entry name" value="AB HYDROLASE-1 DOMAIN-CONTAINING PROTEIN"/>
    <property type="match status" value="1"/>
</dbReference>
<evidence type="ECO:0000313" key="1">
    <source>
        <dbReference type="EMBL" id="CAB4614525.1"/>
    </source>
</evidence>
<dbReference type="SUPFAM" id="SSF53474">
    <property type="entry name" value="alpha/beta-Hydrolases"/>
    <property type="match status" value="1"/>
</dbReference>
<reference evidence="1" key="1">
    <citation type="submission" date="2020-05" db="EMBL/GenBank/DDBJ databases">
        <authorList>
            <person name="Chiriac C."/>
            <person name="Salcher M."/>
            <person name="Ghai R."/>
            <person name="Kavagutti S V."/>
        </authorList>
    </citation>
    <scope>NUCLEOTIDE SEQUENCE</scope>
</reference>
<name>A0A6J6HSS6_9ZZZZ</name>
<dbReference type="EMBL" id="CAEZUS010000145">
    <property type="protein sequence ID" value="CAB4614525.1"/>
    <property type="molecule type" value="Genomic_DNA"/>
</dbReference>
<dbReference type="InterPro" id="IPR029058">
    <property type="entry name" value="AB_hydrolase_fold"/>
</dbReference>
<gene>
    <name evidence="1" type="ORF">UFOPK1852_00881</name>
</gene>
<dbReference type="Gene3D" id="3.40.50.1820">
    <property type="entry name" value="alpha/beta hydrolase"/>
    <property type="match status" value="1"/>
</dbReference>
<accession>A0A6J6HSS6</accession>
<sequence>MENSKLPIYSPRMERENLTLSDGRNFEFLRNGIDSDSYVILHAGTIQDISGWQIWLDYFADNGIAALAFGRSGYAASTKKPGRITIDVANDISELANSLAIKRMVNFGLSGGGQHAIACGLDSRSVGVVTSGSLAPLVEMGENFYTGMQQADLDEWEDARRDINDLINRFKGWMTQDAGDLLSMPEISENDQKAQSTKSWKVLLDSVGYTMEKGFDWVADDYSSYLEPWGFDPRDVKVPVVIWQGGLDQNVPPQHGKWLGANLKSSTLHFIEDESHIGLFVNYEVEIMESIISLLRN</sequence>
<dbReference type="AlphaFoldDB" id="A0A6J6HSS6"/>
<protein>
    <submittedName>
        <fullName evidence="1">Unannotated protein</fullName>
    </submittedName>
</protein>
<dbReference type="PANTHER" id="PTHR45763">
    <property type="entry name" value="HYDROLASE, ALPHA/BETA FOLD FAMILY PROTEIN, EXPRESSED-RELATED"/>
    <property type="match status" value="1"/>
</dbReference>
<organism evidence="1">
    <name type="scientific">freshwater metagenome</name>
    <dbReference type="NCBI Taxonomy" id="449393"/>
    <lineage>
        <taxon>unclassified sequences</taxon>
        <taxon>metagenomes</taxon>
        <taxon>ecological metagenomes</taxon>
    </lineage>
</organism>
<proteinExistence type="predicted"/>